<feature type="compositionally biased region" description="Basic residues" evidence="1">
    <location>
        <begin position="15"/>
        <end position="26"/>
    </location>
</feature>
<sequence>MQNQTHSDLEEMQRKLKRQWASRAKKKAEIDPNTIKPTDSLVVLHAEELEFIEDLLYEVLESSTSKKRKKMALNILNHIQEED</sequence>
<keyword evidence="3" id="KW-1185">Reference proteome</keyword>
<name>U5PSY6_9CAUD</name>
<evidence type="ECO:0000256" key="1">
    <source>
        <dbReference type="SAM" id="MobiDB-lite"/>
    </source>
</evidence>
<dbReference type="RefSeq" id="YP_008770096.1">
    <property type="nucleotide sequence ID" value="NC_022761.1"/>
</dbReference>
<dbReference type="GeneID" id="17526709"/>
<evidence type="ECO:0000313" key="2">
    <source>
        <dbReference type="EMBL" id="AGY47040.1"/>
    </source>
</evidence>
<dbReference type="KEGG" id="vg:17526709"/>
<dbReference type="Proteomes" id="UP000017646">
    <property type="component" value="Segment"/>
</dbReference>
<feature type="region of interest" description="Disordered" evidence="1">
    <location>
        <begin position="1"/>
        <end position="32"/>
    </location>
</feature>
<gene>
    <name evidence="2" type="ORF">CampHawk_162</name>
</gene>
<protein>
    <submittedName>
        <fullName evidence="2">Uncharacterized protein</fullName>
    </submittedName>
</protein>
<accession>U5PSY6</accession>
<reference evidence="2 3" key="1">
    <citation type="journal article" date="2013" name="Genome Announc.">
        <title>Complete Genome of Bacillus subtilis Myophage CampHawk.</title>
        <authorList>
            <person name="Ritz M.P."/>
            <person name="Perl A.L."/>
            <person name="Colquhoun J.M."/>
            <person name="Chamakura K.R."/>
            <person name="Kuty Everett G.F."/>
        </authorList>
    </citation>
    <scope>NUCLEOTIDE SEQUENCE [LARGE SCALE GENOMIC DNA]</scope>
</reference>
<organism evidence="2 3">
    <name type="scientific">Bacillus phage CampHawk</name>
    <dbReference type="NCBI Taxonomy" id="1406783"/>
    <lineage>
        <taxon>Viruses</taxon>
        <taxon>Duplodnaviria</taxon>
        <taxon>Heunggongvirae</taxon>
        <taxon>Uroviricota</taxon>
        <taxon>Caudoviricetes</taxon>
        <taxon>Herelleviridae</taxon>
        <taxon>Spounavirinae</taxon>
        <taxon>Okubovirus</taxon>
        <taxon>Okubovirus camphawk</taxon>
    </lineage>
</organism>
<dbReference type="EMBL" id="KF669649">
    <property type="protein sequence ID" value="AGY47040.1"/>
    <property type="molecule type" value="Genomic_DNA"/>
</dbReference>
<evidence type="ECO:0000313" key="3">
    <source>
        <dbReference type="Proteomes" id="UP000017646"/>
    </source>
</evidence>
<proteinExistence type="predicted"/>